<comment type="caution">
    <text evidence="5">The sequence shown here is derived from an EMBL/GenBank/DDBJ whole genome shotgun (WGS) entry which is preliminary data.</text>
</comment>
<dbReference type="SUPFAM" id="SSF53901">
    <property type="entry name" value="Thiolase-like"/>
    <property type="match status" value="2"/>
</dbReference>
<evidence type="ECO:0000259" key="4">
    <source>
        <dbReference type="PROSITE" id="PS52004"/>
    </source>
</evidence>
<dbReference type="OrthoDB" id="9808669at2"/>
<dbReference type="PANTHER" id="PTHR11712:SF336">
    <property type="entry name" value="3-OXOACYL-[ACYL-CARRIER-PROTEIN] SYNTHASE, MITOCHONDRIAL"/>
    <property type="match status" value="1"/>
</dbReference>
<dbReference type="AlphaFoldDB" id="A0A4Z0HDX9"/>
<reference evidence="5 6" key="1">
    <citation type="submission" date="2019-03" db="EMBL/GenBank/DDBJ databases">
        <authorList>
            <person name="Gonzalez-Pimentel J.L."/>
        </authorList>
    </citation>
    <scope>NUCLEOTIDE SEQUENCE [LARGE SCALE GENOMIC DNA]</scope>
    <source>
        <strain evidence="5 6">JCM 31289</strain>
    </source>
</reference>
<dbReference type="Proteomes" id="UP000297948">
    <property type="component" value="Unassembled WGS sequence"/>
</dbReference>
<dbReference type="EMBL" id="SRID01000002">
    <property type="protein sequence ID" value="TGB19335.1"/>
    <property type="molecule type" value="Genomic_DNA"/>
</dbReference>
<dbReference type="SMART" id="SM00825">
    <property type="entry name" value="PKS_KS"/>
    <property type="match status" value="1"/>
</dbReference>
<name>A0A4Z0HDX9_9ACTN</name>
<dbReference type="Pfam" id="PF02801">
    <property type="entry name" value="Ketoacyl-synt_C"/>
    <property type="match status" value="1"/>
</dbReference>
<protein>
    <submittedName>
        <fullName evidence="5">Beta-ketoacyl-[acyl-carrier-protein] synthase family protein</fullName>
    </submittedName>
</protein>
<dbReference type="PROSITE" id="PS52004">
    <property type="entry name" value="KS3_2"/>
    <property type="match status" value="1"/>
</dbReference>
<dbReference type="RefSeq" id="WP_135336843.1">
    <property type="nucleotide sequence ID" value="NZ_JBHLTX010000035.1"/>
</dbReference>
<accession>A0A4Z0HDX9</accession>
<dbReference type="InterPro" id="IPR014031">
    <property type="entry name" value="Ketoacyl_synth_C"/>
</dbReference>
<dbReference type="InterPro" id="IPR000794">
    <property type="entry name" value="Beta-ketoacyl_synthase"/>
</dbReference>
<dbReference type="GO" id="GO:0006633">
    <property type="term" value="P:fatty acid biosynthetic process"/>
    <property type="evidence" value="ECO:0007669"/>
    <property type="project" value="TreeGrafter"/>
</dbReference>
<dbReference type="PANTHER" id="PTHR11712">
    <property type="entry name" value="POLYKETIDE SYNTHASE-RELATED"/>
    <property type="match status" value="1"/>
</dbReference>
<organism evidence="5 6">
    <name type="scientific">Streptomyces palmae</name>
    <dbReference type="NCBI Taxonomy" id="1701085"/>
    <lineage>
        <taxon>Bacteria</taxon>
        <taxon>Bacillati</taxon>
        <taxon>Actinomycetota</taxon>
        <taxon>Actinomycetes</taxon>
        <taxon>Kitasatosporales</taxon>
        <taxon>Streptomycetaceae</taxon>
        <taxon>Streptomyces</taxon>
    </lineage>
</organism>
<dbReference type="GO" id="GO:0004315">
    <property type="term" value="F:3-oxoacyl-[acyl-carrier-protein] synthase activity"/>
    <property type="evidence" value="ECO:0007669"/>
    <property type="project" value="TreeGrafter"/>
</dbReference>
<keyword evidence="2 3" id="KW-0808">Transferase</keyword>
<dbReference type="Gene3D" id="3.40.47.10">
    <property type="match status" value="1"/>
</dbReference>
<dbReference type="InterPro" id="IPR014030">
    <property type="entry name" value="Ketoacyl_synth_N"/>
</dbReference>
<proteinExistence type="inferred from homology"/>
<evidence type="ECO:0000256" key="1">
    <source>
        <dbReference type="ARBA" id="ARBA00008467"/>
    </source>
</evidence>
<evidence type="ECO:0000256" key="2">
    <source>
        <dbReference type="ARBA" id="ARBA00022679"/>
    </source>
</evidence>
<gene>
    <name evidence="5" type="ORF">E4099_00425</name>
</gene>
<dbReference type="InterPro" id="IPR016039">
    <property type="entry name" value="Thiolase-like"/>
</dbReference>
<feature type="domain" description="Ketosynthase family 3 (KS3)" evidence="4">
    <location>
        <begin position="1"/>
        <end position="393"/>
    </location>
</feature>
<comment type="similarity">
    <text evidence="1 3">Belongs to the thiolase-like superfamily. Beta-ketoacyl-ACP synthases family.</text>
</comment>
<evidence type="ECO:0000256" key="3">
    <source>
        <dbReference type="RuleBase" id="RU003694"/>
    </source>
</evidence>
<dbReference type="Pfam" id="PF00109">
    <property type="entry name" value="ketoacyl-synt"/>
    <property type="match status" value="1"/>
</dbReference>
<dbReference type="InterPro" id="IPR020841">
    <property type="entry name" value="PKS_Beta-ketoAc_synthase_dom"/>
</dbReference>
<sequence>MTGIVVTGTGALSSFGGGTAAFWDAMRERRRTAPTPAEELGPELTPLTLCQMVPDGVVPDQPRRALGLPLGRATRAARQAAAEAAAQAGLVPGAPAGRTAVFFASGVSDAQQVEEWRAGTATPTEGWVPGYATAAVLAEEYGAQAAAGSLSNACAGGAYALAMGADLIRAGDADVVIAGGVEMYSRVTMGSFQRLGAVDPDGCRPFHRLRRGTGQAEGAAAMVLESEESARARGARPLARLVGSGWTCDAHHPTAPDPSGVQIARAMRLALEAAGRTADQVSAVLPHATGTQLSDVTECAALRQVFGPDAAKVPLYSLKALLGHTGGASGALSAVAAVLALEHGQLPPNLPVDDLDPECEVWLPTEPTTPRGRLVMINAFAFGGHNISLLFEGVEQAEGRD</sequence>
<dbReference type="CDD" id="cd00834">
    <property type="entry name" value="KAS_I_II"/>
    <property type="match status" value="1"/>
</dbReference>
<keyword evidence="6" id="KW-1185">Reference proteome</keyword>
<evidence type="ECO:0000313" key="5">
    <source>
        <dbReference type="EMBL" id="TGB19335.1"/>
    </source>
</evidence>
<evidence type="ECO:0000313" key="6">
    <source>
        <dbReference type="Proteomes" id="UP000297948"/>
    </source>
</evidence>